<evidence type="ECO:0000256" key="4">
    <source>
        <dbReference type="ARBA" id="ARBA00038054"/>
    </source>
</evidence>
<evidence type="ECO:0000259" key="5">
    <source>
        <dbReference type="SMART" id="SM00903"/>
    </source>
</evidence>
<evidence type="ECO:0000256" key="1">
    <source>
        <dbReference type="ARBA" id="ARBA00001917"/>
    </source>
</evidence>
<dbReference type="SMART" id="SM00903">
    <property type="entry name" value="Flavin_Reduct"/>
    <property type="match status" value="1"/>
</dbReference>
<dbReference type="Proteomes" id="UP000030377">
    <property type="component" value="Unassembled WGS sequence"/>
</dbReference>
<keyword evidence="3" id="KW-0288">FMN</keyword>
<dbReference type="SUPFAM" id="SSF50475">
    <property type="entry name" value="FMN-binding split barrel"/>
    <property type="match status" value="1"/>
</dbReference>
<gene>
    <name evidence="6" type="ORF">MA20_14400</name>
</gene>
<organism evidence="6 7">
    <name type="scientific">Bradyrhizobium japonicum</name>
    <dbReference type="NCBI Taxonomy" id="375"/>
    <lineage>
        <taxon>Bacteria</taxon>
        <taxon>Pseudomonadati</taxon>
        <taxon>Pseudomonadota</taxon>
        <taxon>Alphaproteobacteria</taxon>
        <taxon>Hyphomicrobiales</taxon>
        <taxon>Nitrobacteraceae</taxon>
        <taxon>Bradyrhizobium</taxon>
    </lineage>
</organism>
<keyword evidence="6" id="KW-0560">Oxidoreductase</keyword>
<dbReference type="GO" id="GO:0004497">
    <property type="term" value="F:monooxygenase activity"/>
    <property type="evidence" value="ECO:0007669"/>
    <property type="project" value="UniProtKB-KW"/>
</dbReference>
<evidence type="ECO:0000313" key="7">
    <source>
        <dbReference type="Proteomes" id="UP000030377"/>
    </source>
</evidence>
<protein>
    <submittedName>
        <fullName evidence="6">Nitrilotriacetate monooxygenase component B</fullName>
    </submittedName>
</protein>
<comment type="cofactor">
    <cofactor evidence="1">
        <name>FMN</name>
        <dbReference type="ChEBI" id="CHEBI:58210"/>
    </cofactor>
</comment>
<comment type="caution">
    <text evidence="6">The sequence shown here is derived from an EMBL/GenBank/DDBJ whole genome shotgun (WGS) entry which is preliminary data.</text>
</comment>
<dbReference type="AlphaFoldDB" id="A0A0A3XZ67"/>
<feature type="domain" description="Flavin reductase like" evidence="5">
    <location>
        <begin position="28"/>
        <end position="181"/>
    </location>
</feature>
<proteinExistence type="inferred from homology"/>
<keyword evidence="2" id="KW-0285">Flavoprotein</keyword>
<accession>A0A0A3XZ67</accession>
<dbReference type="eggNOG" id="COG1853">
    <property type="taxonomic scope" value="Bacteria"/>
</dbReference>
<dbReference type="PANTHER" id="PTHR33798:SF5">
    <property type="entry name" value="FLAVIN REDUCTASE LIKE DOMAIN-CONTAINING PROTEIN"/>
    <property type="match status" value="1"/>
</dbReference>
<dbReference type="PANTHER" id="PTHR33798">
    <property type="entry name" value="FLAVOPROTEIN OXYGENASE"/>
    <property type="match status" value="1"/>
</dbReference>
<reference evidence="6 7" key="1">
    <citation type="submission" date="2014-09" db="EMBL/GenBank/DDBJ databases">
        <title>Draft genome of Bradyrhizobium japonicum Is-34.</title>
        <authorList>
            <person name="Tsurumaru H."/>
            <person name="Yamakawa T."/>
            <person name="Hashimoto S."/>
            <person name="Okizaki K."/>
            <person name="Kanesaki Y."/>
            <person name="Yoshikawa H."/>
            <person name="Yajima S."/>
        </authorList>
    </citation>
    <scope>NUCLEOTIDE SEQUENCE [LARGE SCALE GENOMIC DNA]</scope>
    <source>
        <strain evidence="6 7">Is-34</strain>
    </source>
</reference>
<evidence type="ECO:0000256" key="3">
    <source>
        <dbReference type="ARBA" id="ARBA00022643"/>
    </source>
</evidence>
<name>A0A0A3XZ67_BRAJP</name>
<comment type="similarity">
    <text evidence="4">Belongs to the flavoredoxin family.</text>
</comment>
<dbReference type="InterPro" id="IPR012349">
    <property type="entry name" value="Split_barrel_FMN-bd"/>
</dbReference>
<evidence type="ECO:0000256" key="2">
    <source>
        <dbReference type="ARBA" id="ARBA00022630"/>
    </source>
</evidence>
<dbReference type="Pfam" id="PF01613">
    <property type="entry name" value="Flavin_Reduct"/>
    <property type="match status" value="1"/>
</dbReference>
<evidence type="ECO:0000313" key="6">
    <source>
        <dbReference type="EMBL" id="KGT78594.1"/>
    </source>
</evidence>
<dbReference type="EMBL" id="JRPN01000014">
    <property type="protein sequence ID" value="KGT78594.1"/>
    <property type="molecule type" value="Genomic_DNA"/>
</dbReference>
<dbReference type="GO" id="GO:0016646">
    <property type="term" value="F:oxidoreductase activity, acting on the CH-NH group of donors, NAD or NADP as acceptor"/>
    <property type="evidence" value="ECO:0007669"/>
    <property type="project" value="UniProtKB-ARBA"/>
</dbReference>
<dbReference type="Gene3D" id="2.30.110.10">
    <property type="entry name" value="Electron Transport, Fmn-binding Protein, Chain A"/>
    <property type="match status" value="1"/>
</dbReference>
<sequence length="225" mass="24797">MTPMANKGISGISLRELDPRDRYKLLCGVVVPRPIALVTTLDANGAVNAAPFSFFNVFSESPALIVLGLQHKPDHSPKDTTRNIHRDGEFVVHMVDEALSAAMNDCAVDFPSGDSEVAATGLATLPSVDVKVPRLAAAPFALECRRHVVLNFSPDRELLVGEVLRVHAREGLVDETNMYVDLDAYRPIGRMFGNLYTTQRDTFSLTRESHAQWLARQDARELKDA</sequence>
<dbReference type="InterPro" id="IPR002563">
    <property type="entry name" value="Flavin_Rdtase-like_dom"/>
</dbReference>
<keyword evidence="6" id="KW-0503">Monooxygenase</keyword>
<dbReference type="STRING" id="375.BKD09_RS33585"/>
<dbReference type="GO" id="GO:0010181">
    <property type="term" value="F:FMN binding"/>
    <property type="evidence" value="ECO:0007669"/>
    <property type="project" value="InterPro"/>
</dbReference>